<evidence type="ECO:0000313" key="2">
    <source>
        <dbReference type="EMBL" id="KEQ50262.1"/>
    </source>
</evidence>
<gene>
    <name evidence="2" type="ORF">SK143_0313</name>
</gene>
<dbReference type="EMBL" id="JPGB01000004">
    <property type="protein sequence ID" value="KEQ50262.1"/>
    <property type="molecule type" value="Genomic_DNA"/>
</dbReference>
<dbReference type="PATRIC" id="fig|1303.44.peg.275"/>
<reference evidence="2 3" key="1">
    <citation type="submission" date="2014-05" db="EMBL/GenBank/DDBJ databases">
        <authorList>
            <person name="Daugherty S.C."/>
            <person name="Tallon L.J."/>
            <person name="Sadzewicz L."/>
            <person name="Kilian M."/>
            <person name="Tettelin H."/>
        </authorList>
    </citation>
    <scope>NUCLEOTIDE SEQUENCE [LARGE SCALE GENOMIC DNA]</scope>
    <source>
        <strain evidence="2 3">SK143</strain>
    </source>
</reference>
<feature type="domain" description="DUF7832" evidence="1">
    <location>
        <begin position="8"/>
        <end position="127"/>
    </location>
</feature>
<comment type="caution">
    <text evidence="2">The sequence shown here is derived from an EMBL/GenBank/DDBJ whole genome shotgun (WGS) entry which is preliminary data.</text>
</comment>
<dbReference type="Pfam" id="PF25191">
    <property type="entry name" value="DUF7832"/>
    <property type="match status" value="1"/>
</dbReference>
<evidence type="ECO:0000259" key="1">
    <source>
        <dbReference type="Pfam" id="PF25191"/>
    </source>
</evidence>
<name>A0A081R4Y9_STROR</name>
<dbReference type="AlphaFoldDB" id="A0A081R4Y9"/>
<evidence type="ECO:0000313" key="3">
    <source>
        <dbReference type="Proteomes" id="UP000028098"/>
    </source>
</evidence>
<dbReference type="InterPro" id="IPR057154">
    <property type="entry name" value="DUF7832"/>
</dbReference>
<dbReference type="RefSeq" id="WP_000215494.1">
    <property type="nucleotide sequence ID" value="NZ_JAKUVX010000001.1"/>
</dbReference>
<accession>A0A081R4Y9</accession>
<proteinExistence type="predicted"/>
<protein>
    <recommendedName>
        <fullName evidence="1">DUF7832 domain-containing protein</fullName>
    </recommendedName>
</protein>
<sequence>MTVENRVLDKADWYFENALTNYLQSYQLQKEELTQKNYREIYRWAANHIGFFVTWLIQHDAKEMMSPDEETVFQSVKNEQTLGVDYLLDWCDGKLGTMDITKDFLAFVNDYYEHRYMDDYSEFVVNDLYDLPLEFLGDWEDYHLFAPVIDQAYAHYLAGKRFH</sequence>
<dbReference type="Proteomes" id="UP000028098">
    <property type="component" value="Unassembled WGS sequence"/>
</dbReference>
<organism evidence="2 3">
    <name type="scientific">Streptococcus oralis</name>
    <dbReference type="NCBI Taxonomy" id="1303"/>
    <lineage>
        <taxon>Bacteria</taxon>
        <taxon>Bacillati</taxon>
        <taxon>Bacillota</taxon>
        <taxon>Bacilli</taxon>
        <taxon>Lactobacillales</taxon>
        <taxon>Streptococcaceae</taxon>
        <taxon>Streptococcus</taxon>
    </lineage>
</organism>
<dbReference type="STRING" id="1303.SORDD17_01612"/>